<sequence>MRVMLLLGGALCLSACQYFDGYFSAPAELNRPIPAYDQHSLIIRYDEESGNAALLAAVEEYGASILSDYPMLSTMIIGIAQDKDIQEAQQYFRGIESVQQINFDLLQNAY</sequence>
<dbReference type="OrthoDB" id="710223at2"/>
<evidence type="ECO:0000313" key="2">
    <source>
        <dbReference type="Proteomes" id="UP000254575"/>
    </source>
</evidence>
<dbReference type="Proteomes" id="UP000254575">
    <property type="component" value="Unassembled WGS sequence"/>
</dbReference>
<protein>
    <submittedName>
        <fullName evidence="1">Uncharacterized protein</fullName>
    </submittedName>
</protein>
<name>A0A380MK40_9GAMM</name>
<reference evidence="1 2" key="1">
    <citation type="submission" date="2018-06" db="EMBL/GenBank/DDBJ databases">
        <authorList>
            <consortium name="Pathogen Informatics"/>
            <person name="Doyle S."/>
        </authorList>
    </citation>
    <scope>NUCLEOTIDE SEQUENCE [LARGE SCALE GENOMIC DNA]</scope>
    <source>
        <strain evidence="1 2">NCTC10717</strain>
    </source>
</reference>
<evidence type="ECO:0000313" key="1">
    <source>
        <dbReference type="EMBL" id="SUO92339.1"/>
    </source>
</evidence>
<organism evidence="1 2">
    <name type="scientific">Suttonella indologenes</name>
    <dbReference type="NCBI Taxonomy" id="13276"/>
    <lineage>
        <taxon>Bacteria</taxon>
        <taxon>Pseudomonadati</taxon>
        <taxon>Pseudomonadota</taxon>
        <taxon>Gammaproteobacteria</taxon>
        <taxon>Cardiobacteriales</taxon>
        <taxon>Cardiobacteriaceae</taxon>
        <taxon>Suttonella</taxon>
    </lineage>
</organism>
<keyword evidence="2" id="KW-1185">Reference proteome</keyword>
<gene>
    <name evidence="1" type="ORF">NCTC10717_00499</name>
</gene>
<dbReference type="RefSeq" id="WP_115217791.1">
    <property type="nucleotide sequence ID" value="NZ_UHIA01000003.1"/>
</dbReference>
<accession>A0A380MK40</accession>
<proteinExistence type="predicted"/>
<dbReference type="EMBL" id="UHIA01000003">
    <property type="protein sequence ID" value="SUO92339.1"/>
    <property type="molecule type" value="Genomic_DNA"/>
</dbReference>
<dbReference type="AlphaFoldDB" id="A0A380MK40"/>